<comment type="caution">
    <text evidence="2">The sequence shown here is derived from an EMBL/GenBank/DDBJ whole genome shotgun (WGS) entry which is preliminary data.</text>
</comment>
<feature type="transmembrane region" description="Helical" evidence="1">
    <location>
        <begin position="60"/>
        <end position="78"/>
    </location>
</feature>
<keyword evidence="1" id="KW-0812">Transmembrane</keyword>
<gene>
    <name evidence="2" type="ORF">ACFSUF_10045</name>
</gene>
<feature type="transmembrane region" description="Helical" evidence="1">
    <location>
        <begin position="164"/>
        <end position="182"/>
    </location>
</feature>
<feature type="transmembrane region" description="Helical" evidence="1">
    <location>
        <begin position="248"/>
        <end position="266"/>
    </location>
</feature>
<protein>
    <recommendedName>
        <fullName evidence="4">DUF2157 domain-containing protein</fullName>
    </recommendedName>
</protein>
<sequence>MDLEKRTVIVREIEHWRRSKLLPEQYCDFLLNLYMDDSVGPGAKVAGISSKAIQSSHWKTWLFSFGIISLICFVALHFNSFAWPMQIGVGAAGVLLFYIAGLRLRSSRPAAAYLLIGLASILLLVFGLHILTGQGYDRPEWIAGYVAICSLLWLLFGVLTRLGILHLSGWIGLVLCYGWWIHSLSKQGHWLLNELYWVPAGFILGWLSWFLHLKNKPVSAVLFGVSCLLWMMPQVYELVWNSPAGQAVQLAGFGKLAAGAGVLYTYRKKWTEWVA</sequence>
<dbReference type="Proteomes" id="UP001597541">
    <property type="component" value="Unassembled WGS sequence"/>
</dbReference>
<feature type="transmembrane region" description="Helical" evidence="1">
    <location>
        <begin position="194"/>
        <end position="211"/>
    </location>
</feature>
<name>A0ABW5PFM5_9BACL</name>
<feature type="transmembrane region" description="Helical" evidence="1">
    <location>
        <begin position="84"/>
        <end position="104"/>
    </location>
</feature>
<accession>A0ABW5PFM5</accession>
<keyword evidence="1" id="KW-0472">Membrane</keyword>
<proteinExistence type="predicted"/>
<evidence type="ECO:0000313" key="2">
    <source>
        <dbReference type="EMBL" id="MFD2612762.1"/>
    </source>
</evidence>
<evidence type="ECO:0000313" key="3">
    <source>
        <dbReference type="Proteomes" id="UP001597541"/>
    </source>
</evidence>
<evidence type="ECO:0008006" key="4">
    <source>
        <dbReference type="Google" id="ProtNLM"/>
    </source>
</evidence>
<organism evidence="2 3">
    <name type="scientific">Paenibacillus gansuensis</name>
    <dbReference type="NCBI Taxonomy" id="306542"/>
    <lineage>
        <taxon>Bacteria</taxon>
        <taxon>Bacillati</taxon>
        <taxon>Bacillota</taxon>
        <taxon>Bacilli</taxon>
        <taxon>Bacillales</taxon>
        <taxon>Paenibacillaceae</taxon>
        <taxon>Paenibacillus</taxon>
    </lineage>
</organism>
<reference evidence="3" key="1">
    <citation type="journal article" date="2019" name="Int. J. Syst. Evol. Microbiol.">
        <title>The Global Catalogue of Microorganisms (GCM) 10K type strain sequencing project: providing services to taxonomists for standard genome sequencing and annotation.</title>
        <authorList>
            <consortium name="The Broad Institute Genomics Platform"/>
            <consortium name="The Broad Institute Genome Sequencing Center for Infectious Disease"/>
            <person name="Wu L."/>
            <person name="Ma J."/>
        </authorList>
    </citation>
    <scope>NUCLEOTIDE SEQUENCE [LARGE SCALE GENOMIC DNA]</scope>
    <source>
        <strain evidence="3">KCTC 3950</strain>
    </source>
</reference>
<feature type="transmembrane region" description="Helical" evidence="1">
    <location>
        <begin position="218"/>
        <end position="236"/>
    </location>
</feature>
<dbReference type="EMBL" id="JBHUME010000007">
    <property type="protein sequence ID" value="MFD2612762.1"/>
    <property type="molecule type" value="Genomic_DNA"/>
</dbReference>
<keyword evidence="1" id="KW-1133">Transmembrane helix</keyword>
<feature type="transmembrane region" description="Helical" evidence="1">
    <location>
        <begin position="142"/>
        <end position="159"/>
    </location>
</feature>
<dbReference type="RefSeq" id="WP_377602547.1">
    <property type="nucleotide sequence ID" value="NZ_JBHUME010000007.1"/>
</dbReference>
<evidence type="ECO:0000256" key="1">
    <source>
        <dbReference type="SAM" id="Phobius"/>
    </source>
</evidence>
<keyword evidence="3" id="KW-1185">Reference proteome</keyword>
<feature type="transmembrane region" description="Helical" evidence="1">
    <location>
        <begin position="111"/>
        <end position="130"/>
    </location>
</feature>